<dbReference type="AlphaFoldDB" id="A0A2N3WQU7"/>
<evidence type="ECO:0000313" key="5">
    <source>
        <dbReference type="Proteomes" id="UP000233750"/>
    </source>
</evidence>
<dbReference type="Proteomes" id="UP000233750">
    <property type="component" value="Unassembled WGS sequence"/>
</dbReference>
<organism evidence="4 5">
    <name type="scientific">Amycolatopsis echigonensis</name>
    <dbReference type="NCBI Taxonomy" id="2576905"/>
    <lineage>
        <taxon>Bacteria</taxon>
        <taxon>Bacillati</taxon>
        <taxon>Actinomycetota</taxon>
        <taxon>Actinomycetes</taxon>
        <taxon>Pseudonocardiales</taxon>
        <taxon>Pseudonocardiaceae</taxon>
        <taxon>Amycolatopsis</taxon>
    </lineage>
</organism>
<dbReference type="Gene3D" id="1.10.10.60">
    <property type="entry name" value="Homeodomain-like"/>
    <property type="match status" value="1"/>
</dbReference>
<feature type="DNA-binding region" description="H-T-H motif" evidence="2">
    <location>
        <begin position="33"/>
        <end position="52"/>
    </location>
</feature>
<evidence type="ECO:0000256" key="2">
    <source>
        <dbReference type="PROSITE-ProRule" id="PRU00335"/>
    </source>
</evidence>
<dbReference type="Gene3D" id="1.10.357.10">
    <property type="entry name" value="Tetracycline Repressor, domain 2"/>
    <property type="match status" value="1"/>
</dbReference>
<dbReference type="RefSeq" id="WP_101439151.1">
    <property type="nucleotide sequence ID" value="NZ_PJMY01000003.1"/>
</dbReference>
<feature type="domain" description="HTH tetR-type" evidence="3">
    <location>
        <begin position="10"/>
        <end position="70"/>
    </location>
</feature>
<dbReference type="PANTHER" id="PTHR30055:SF226">
    <property type="entry name" value="HTH-TYPE TRANSCRIPTIONAL REGULATOR PKSA"/>
    <property type="match status" value="1"/>
</dbReference>
<accession>A0A2N3WQU7</accession>
<gene>
    <name evidence="4" type="ORF">ATK30_7198</name>
</gene>
<dbReference type="GO" id="GO:0003700">
    <property type="term" value="F:DNA-binding transcription factor activity"/>
    <property type="evidence" value="ECO:0007669"/>
    <property type="project" value="TreeGrafter"/>
</dbReference>
<dbReference type="InterPro" id="IPR050109">
    <property type="entry name" value="HTH-type_TetR-like_transc_reg"/>
</dbReference>
<dbReference type="EMBL" id="PJMY01000003">
    <property type="protein sequence ID" value="PKV96261.1"/>
    <property type="molecule type" value="Genomic_DNA"/>
</dbReference>
<dbReference type="Pfam" id="PF00440">
    <property type="entry name" value="TetR_N"/>
    <property type="match status" value="1"/>
</dbReference>
<dbReference type="GO" id="GO:0000976">
    <property type="term" value="F:transcription cis-regulatory region binding"/>
    <property type="evidence" value="ECO:0007669"/>
    <property type="project" value="TreeGrafter"/>
</dbReference>
<dbReference type="InterPro" id="IPR009057">
    <property type="entry name" value="Homeodomain-like_sf"/>
</dbReference>
<dbReference type="OrthoDB" id="3296001at2"/>
<dbReference type="PRINTS" id="PR00455">
    <property type="entry name" value="HTHTETR"/>
</dbReference>
<dbReference type="SUPFAM" id="SSF46689">
    <property type="entry name" value="Homeodomain-like"/>
    <property type="match status" value="1"/>
</dbReference>
<keyword evidence="1 2" id="KW-0238">DNA-binding</keyword>
<dbReference type="PANTHER" id="PTHR30055">
    <property type="entry name" value="HTH-TYPE TRANSCRIPTIONAL REGULATOR RUTR"/>
    <property type="match status" value="1"/>
</dbReference>
<comment type="caution">
    <text evidence="4">The sequence shown here is derived from an EMBL/GenBank/DDBJ whole genome shotgun (WGS) entry which is preliminary data.</text>
</comment>
<name>A0A2N3WQU7_9PSEU</name>
<evidence type="ECO:0000256" key="1">
    <source>
        <dbReference type="ARBA" id="ARBA00023125"/>
    </source>
</evidence>
<keyword evidence="5" id="KW-1185">Reference proteome</keyword>
<sequence length="199" mass="21623">MTGLREEKKRRTRQALIEAALTLFDEQGYDGTTVAEISARARVSPATYFNYFAAKEDVVFADQHLYDEVVDEVFAAAEPGAPVAELVTRTVHALATADAWSFPLDHPLTEVRTRLLAGVPALRAGYLLRNAAVGDRWAEKLYETCAPQLDRVEAAALTGAVLGALEAALRQVPQGHSATEVVLGIVERVVYGFVPKAKD</sequence>
<dbReference type="PROSITE" id="PS50977">
    <property type="entry name" value="HTH_TETR_2"/>
    <property type="match status" value="1"/>
</dbReference>
<proteinExistence type="predicted"/>
<protein>
    <submittedName>
        <fullName evidence="4">TetR family transcriptional regulator</fullName>
    </submittedName>
</protein>
<reference evidence="4 5" key="1">
    <citation type="submission" date="2017-12" db="EMBL/GenBank/DDBJ databases">
        <title>Sequencing the genomes of 1000 Actinobacteria strains.</title>
        <authorList>
            <person name="Klenk H.-P."/>
        </authorList>
    </citation>
    <scope>NUCLEOTIDE SEQUENCE [LARGE SCALE GENOMIC DNA]</scope>
    <source>
        <strain evidence="4 5">DSM 45165</strain>
    </source>
</reference>
<evidence type="ECO:0000259" key="3">
    <source>
        <dbReference type="PROSITE" id="PS50977"/>
    </source>
</evidence>
<dbReference type="InterPro" id="IPR001647">
    <property type="entry name" value="HTH_TetR"/>
</dbReference>
<evidence type="ECO:0000313" key="4">
    <source>
        <dbReference type="EMBL" id="PKV96261.1"/>
    </source>
</evidence>